<comment type="subcellular location">
    <subcellularLocation>
        <location evidence="1">Membrane</location>
        <topology evidence="1">Multi-pass membrane protein</topology>
    </subcellularLocation>
</comment>
<feature type="transmembrane region" description="Helical" evidence="6">
    <location>
        <begin position="247"/>
        <end position="267"/>
    </location>
</feature>
<feature type="transmembrane region" description="Helical" evidence="6">
    <location>
        <begin position="7"/>
        <end position="27"/>
    </location>
</feature>
<evidence type="ECO:0000313" key="9">
    <source>
        <dbReference type="Proteomes" id="UP000219439"/>
    </source>
</evidence>
<proteinExistence type="inferred from homology"/>
<comment type="similarity">
    <text evidence="2">Belongs to the drug/metabolite transporter (DMT) superfamily. 10 TMS drug/metabolite exporter (DME) (TC 2.A.7.3) family.</text>
</comment>
<protein>
    <submittedName>
        <fullName evidence="8">Permease of the drug/metabolite transporter (DMT) superfamily</fullName>
    </submittedName>
</protein>
<evidence type="ECO:0000256" key="3">
    <source>
        <dbReference type="ARBA" id="ARBA00022692"/>
    </source>
</evidence>
<evidence type="ECO:0000256" key="4">
    <source>
        <dbReference type="ARBA" id="ARBA00022989"/>
    </source>
</evidence>
<feature type="transmembrane region" description="Helical" evidence="6">
    <location>
        <begin position="33"/>
        <end position="57"/>
    </location>
</feature>
<feature type="transmembrane region" description="Helical" evidence="6">
    <location>
        <begin position="153"/>
        <end position="170"/>
    </location>
</feature>
<name>A0A285N851_9HYPH</name>
<dbReference type="AlphaFoldDB" id="A0A285N851"/>
<feature type="transmembrane region" description="Helical" evidence="6">
    <location>
        <begin position="128"/>
        <end position="147"/>
    </location>
</feature>
<dbReference type="PANTHER" id="PTHR22911:SF6">
    <property type="entry name" value="SOLUTE CARRIER FAMILY 35 MEMBER G1"/>
    <property type="match status" value="1"/>
</dbReference>
<dbReference type="InterPro" id="IPR000620">
    <property type="entry name" value="EamA_dom"/>
</dbReference>
<evidence type="ECO:0000256" key="6">
    <source>
        <dbReference type="SAM" id="Phobius"/>
    </source>
</evidence>
<evidence type="ECO:0000259" key="7">
    <source>
        <dbReference type="Pfam" id="PF00892"/>
    </source>
</evidence>
<keyword evidence="5 6" id="KW-0472">Membrane</keyword>
<dbReference type="GO" id="GO:0016020">
    <property type="term" value="C:membrane"/>
    <property type="evidence" value="ECO:0007669"/>
    <property type="project" value="UniProtKB-SubCell"/>
</dbReference>
<dbReference type="PANTHER" id="PTHR22911">
    <property type="entry name" value="ACYL-MALONYL CONDENSING ENZYME-RELATED"/>
    <property type="match status" value="1"/>
</dbReference>
<reference evidence="8 9" key="1">
    <citation type="submission" date="2017-09" db="EMBL/GenBank/DDBJ databases">
        <authorList>
            <person name="Ehlers B."/>
            <person name="Leendertz F.H."/>
        </authorList>
    </citation>
    <scope>NUCLEOTIDE SEQUENCE [LARGE SCALE GENOMIC DNA]</scope>
    <source>
        <strain evidence="8 9">DSM 18289</strain>
    </source>
</reference>
<evidence type="ECO:0000256" key="2">
    <source>
        <dbReference type="ARBA" id="ARBA00009853"/>
    </source>
</evidence>
<feature type="transmembrane region" description="Helical" evidence="6">
    <location>
        <begin position="221"/>
        <end position="240"/>
    </location>
</feature>
<gene>
    <name evidence="8" type="ORF">SAMN06265368_0159</name>
</gene>
<keyword evidence="4 6" id="KW-1133">Transmembrane helix</keyword>
<dbReference type="SUPFAM" id="SSF103481">
    <property type="entry name" value="Multidrug resistance efflux transporter EmrE"/>
    <property type="match status" value="2"/>
</dbReference>
<sequence>MTSDKPLLGIFLMISFCAVIPFGDALIKLMSASVPIMMVLLFRFTAQSLLLLPYVLFKKGRAWLRYSRRIYFLLAIRTITHAAGIVGMYFGLKYMPLADTVAIAFIFPLLMLLVSHFYLGEHVGPHRLITSIIGFVGTLMVVQPNFVAVGLNALWPIFVALTFVVFMMVTRKMTREIDPVSIQTLSGFMAVITLLFCMLVLDDRIWDGFAWVMPQGVQWVYLIGSGIIGTFAHLLFTVALRYAPSATLAPMQYLEIPFATFIGWIIFSDLPNFLATLGIAVTVGAGLYIIYREQRAPGKEASEAV</sequence>
<dbReference type="EMBL" id="OBEL01000001">
    <property type="protein sequence ID" value="SNZ05599.1"/>
    <property type="molecule type" value="Genomic_DNA"/>
</dbReference>
<accession>A0A285N851</accession>
<dbReference type="OrthoDB" id="9815809at2"/>
<dbReference type="Pfam" id="PF00892">
    <property type="entry name" value="EamA"/>
    <property type="match status" value="2"/>
</dbReference>
<dbReference type="Proteomes" id="UP000219439">
    <property type="component" value="Unassembled WGS sequence"/>
</dbReference>
<organism evidence="8 9">
    <name type="scientific">Cohaesibacter gelatinilyticus</name>
    <dbReference type="NCBI Taxonomy" id="372072"/>
    <lineage>
        <taxon>Bacteria</taxon>
        <taxon>Pseudomonadati</taxon>
        <taxon>Pseudomonadota</taxon>
        <taxon>Alphaproteobacteria</taxon>
        <taxon>Hyphomicrobiales</taxon>
        <taxon>Cohaesibacteraceae</taxon>
    </lineage>
</organism>
<feature type="transmembrane region" description="Helical" evidence="6">
    <location>
        <begin position="69"/>
        <end position="91"/>
    </location>
</feature>
<evidence type="ECO:0000313" key="8">
    <source>
        <dbReference type="EMBL" id="SNZ05599.1"/>
    </source>
</evidence>
<feature type="domain" description="EamA" evidence="7">
    <location>
        <begin position="154"/>
        <end position="290"/>
    </location>
</feature>
<keyword evidence="3 6" id="KW-0812">Transmembrane</keyword>
<feature type="domain" description="EamA" evidence="7">
    <location>
        <begin position="8"/>
        <end position="142"/>
    </location>
</feature>
<evidence type="ECO:0000256" key="1">
    <source>
        <dbReference type="ARBA" id="ARBA00004141"/>
    </source>
</evidence>
<keyword evidence="9" id="KW-1185">Reference proteome</keyword>
<evidence type="ECO:0000256" key="5">
    <source>
        <dbReference type="ARBA" id="ARBA00023136"/>
    </source>
</evidence>
<dbReference type="InterPro" id="IPR037185">
    <property type="entry name" value="EmrE-like"/>
</dbReference>
<feature type="transmembrane region" description="Helical" evidence="6">
    <location>
        <begin position="273"/>
        <end position="291"/>
    </location>
</feature>
<feature type="transmembrane region" description="Helical" evidence="6">
    <location>
        <begin position="97"/>
        <end position="119"/>
    </location>
</feature>
<feature type="transmembrane region" description="Helical" evidence="6">
    <location>
        <begin position="182"/>
        <end position="201"/>
    </location>
</feature>